<dbReference type="PROSITE" id="PS00878">
    <property type="entry name" value="ODR_DC_2_1"/>
    <property type="match status" value="1"/>
</dbReference>
<organism evidence="10 11">
    <name type="scientific">Salipiger mucosus DSM 16094</name>
    <dbReference type="NCBI Taxonomy" id="1123237"/>
    <lineage>
        <taxon>Bacteria</taxon>
        <taxon>Pseudomonadati</taxon>
        <taxon>Pseudomonadota</taxon>
        <taxon>Alphaproteobacteria</taxon>
        <taxon>Rhodobacterales</taxon>
        <taxon>Roseobacteraceae</taxon>
        <taxon>Salipiger</taxon>
    </lineage>
</organism>
<evidence type="ECO:0000256" key="1">
    <source>
        <dbReference type="ARBA" id="ARBA00001933"/>
    </source>
</evidence>
<dbReference type="InterPro" id="IPR002433">
    <property type="entry name" value="Orn_de-COase"/>
</dbReference>
<gene>
    <name evidence="10" type="ORF">Salmuc_05359</name>
</gene>
<dbReference type="SUPFAM" id="SSF51419">
    <property type="entry name" value="PLP-binding barrel"/>
    <property type="match status" value="1"/>
</dbReference>
<comment type="pathway">
    <text evidence="5">Amine and polyamine biosynthesis; putrescine biosynthesis via L-ornithine pathway; putrescine from L-ornithine: step 1/1.</text>
</comment>
<comment type="catalytic activity">
    <reaction evidence="7">
        <text>L-ornithine + H(+) = putrescine + CO2</text>
        <dbReference type="Rhea" id="RHEA:22964"/>
        <dbReference type="ChEBI" id="CHEBI:15378"/>
        <dbReference type="ChEBI" id="CHEBI:16526"/>
        <dbReference type="ChEBI" id="CHEBI:46911"/>
        <dbReference type="ChEBI" id="CHEBI:326268"/>
        <dbReference type="EC" id="4.1.1.17"/>
    </reaction>
</comment>
<evidence type="ECO:0000313" key="10">
    <source>
        <dbReference type="EMBL" id="EPX75972.1"/>
    </source>
</evidence>
<accession>S9Q7G5</accession>
<dbReference type="InterPro" id="IPR009006">
    <property type="entry name" value="Ala_racemase/Decarboxylase_C"/>
</dbReference>
<comment type="caution">
    <text evidence="10">The sequence shown here is derived from an EMBL/GenBank/DDBJ whole genome shotgun (WGS) entry which is preliminary data.</text>
</comment>
<keyword evidence="4 10" id="KW-0456">Lyase</keyword>
<feature type="domain" description="Orn/DAP/Arg decarboxylase 2 N-terminal" evidence="9">
    <location>
        <begin position="39"/>
        <end position="259"/>
    </location>
</feature>
<dbReference type="InterPro" id="IPR022653">
    <property type="entry name" value="De-COase2_pyr-phos_BS"/>
</dbReference>
<dbReference type="EC" id="4.1.1.17" evidence="6"/>
<evidence type="ECO:0000256" key="4">
    <source>
        <dbReference type="ARBA" id="ARBA00023239"/>
    </source>
</evidence>
<dbReference type="GO" id="GO:0004586">
    <property type="term" value="F:ornithine decarboxylase activity"/>
    <property type="evidence" value="ECO:0007669"/>
    <property type="project" value="UniProtKB-EC"/>
</dbReference>
<name>S9Q7G5_9RHOB</name>
<dbReference type="CDD" id="cd00622">
    <property type="entry name" value="PLPDE_III_ODC"/>
    <property type="match status" value="1"/>
</dbReference>
<dbReference type="Gene3D" id="3.20.20.10">
    <property type="entry name" value="Alanine racemase"/>
    <property type="match status" value="1"/>
</dbReference>
<dbReference type="PRINTS" id="PR01179">
    <property type="entry name" value="ODADCRBXLASE"/>
</dbReference>
<dbReference type="OrthoDB" id="9802147at2"/>
<dbReference type="GO" id="GO:0033387">
    <property type="term" value="P:putrescine biosynthetic process from arginine, via ornithine"/>
    <property type="evidence" value="ECO:0007669"/>
    <property type="project" value="TreeGrafter"/>
</dbReference>
<evidence type="ECO:0000256" key="5">
    <source>
        <dbReference type="ARBA" id="ARBA00034115"/>
    </source>
</evidence>
<comment type="similarity">
    <text evidence="2">Belongs to the Orn/Lys/Arg decarboxylase class-II family.</text>
</comment>
<sequence length="376" mass="40455">MGIEQSLMPAPEAWLARARPDDPVFFFCPMRLAQVAERFLSGFPGQVTYAVKANPAPELVGGLLAAGLRAFDVASPAEMRLVREQAPGAALHYHNPVRSEAEIAEGMRQGCVSWSVDRARELDKLRVLPAGAEIAVRLKLPVTGAAYDFGAKFGATPEEAETLLRQVVEMGLTPSITFHPGTQCPTPEPWARYIAAAAEVARRAGVRLHRLNVGGGFPSHRDAAMPDLEAIFATIAEATRAAFGADVPQLVCEPGRGLCAEAMILALRVKAVTPEAVFLNDGIYGGMAEWRDLGPIDRLRVFTEEGTPRAGRPVPRIAFGPTCDSLDRLPDELALPDTLSEGDYLVFEGMGAYSRALVTAFNGYGVRRVVRMTAGC</sequence>
<keyword evidence="11" id="KW-1185">Reference proteome</keyword>
<dbReference type="SUPFAM" id="SSF50621">
    <property type="entry name" value="Alanine racemase C-terminal domain-like"/>
    <property type="match status" value="1"/>
</dbReference>
<protein>
    <recommendedName>
        <fullName evidence="6">ornithine decarboxylase</fullName>
        <ecNumber evidence="6">4.1.1.17</ecNumber>
    </recommendedName>
</protein>
<dbReference type="InterPro" id="IPR000183">
    <property type="entry name" value="Orn/DAP/Arg_de-COase"/>
</dbReference>
<dbReference type="GO" id="GO:0005737">
    <property type="term" value="C:cytoplasm"/>
    <property type="evidence" value="ECO:0007669"/>
    <property type="project" value="TreeGrafter"/>
</dbReference>
<dbReference type="RefSeq" id="WP_020042939.1">
    <property type="nucleotide sequence ID" value="NZ_KE557286.1"/>
</dbReference>
<dbReference type="InterPro" id="IPR022644">
    <property type="entry name" value="De-COase2_N"/>
</dbReference>
<dbReference type="Pfam" id="PF02784">
    <property type="entry name" value="Orn_Arg_deC_N"/>
    <property type="match status" value="1"/>
</dbReference>
<proteinExistence type="inferred from homology"/>
<dbReference type="PANTHER" id="PTHR11482">
    <property type="entry name" value="ARGININE/DIAMINOPIMELATE/ORNITHINE DECARBOXYLASE"/>
    <property type="match status" value="1"/>
</dbReference>
<evidence type="ECO:0000256" key="6">
    <source>
        <dbReference type="ARBA" id="ARBA00034138"/>
    </source>
</evidence>
<evidence type="ECO:0000313" key="11">
    <source>
        <dbReference type="Proteomes" id="UP000015347"/>
    </source>
</evidence>
<evidence type="ECO:0000256" key="8">
    <source>
        <dbReference type="PIRSR" id="PIRSR600183-50"/>
    </source>
</evidence>
<dbReference type="InterPro" id="IPR029066">
    <property type="entry name" value="PLP-binding_barrel"/>
</dbReference>
<dbReference type="PRINTS" id="PR01182">
    <property type="entry name" value="ORNDCRBXLASE"/>
</dbReference>
<reference evidence="11" key="1">
    <citation type="journal article" date="2014" name="Stand. Genomic Sci.">
        <title>Genome sequence of the exopolysaccharide-producing Salipiger mucosus type strain (DSM 16094(T)), a moderately halophilic member of the Roseobacter clade.</title>
        <authorList>
            <person name="Riedel T."/>
            <person name="Spring S."/>
            <person name="Fiebig A."/>
            <person name="Petersen J."/>
            <person name="Kyrpides N.C."/>
            <person name="Goker M."/>
            <person name="Klenk H.P."/>
        </authorList>
    </citation>
    <scope>NUCLEOTIDE SEQUENCE [LARGE SCALE GENOMIC DNA]</scope>
    <source>
        <strain evidence="11">DSM 16094</strain>
    </source>
</reference>
<feature type="active site" description="Proton donor" evidence="8">
    <location>
        <position position="323"/>
    </location>
</feature>
<comment type="cofactor">
    <cofactor evidence="1 8">
        <name>pyridoxal 5'-phosphate</name>
        <dbReference type="ChEBI" id="CHEBI:597326"/>
    </cofactor>
</comment>
<dbReference type="EMBL" id="APVH01000063">
    <property type="protein sequence ID" value="EPX75972.1"/>
    <property type="molecule type" value="Genomic_DNA"/>
</dbReference>
<evidence type="ECO:0000256" key="3">
    <source>
        <dbReference type="ARBA" id="ARBA00022898"/>
    </source>
</evidence>
<evidence type="ECO:0000256" key="2">
    <source>
        <dbReference type="ARBA" id="ARBA00008872"/>
    </source>
</evidence>
<evidence type="ECO:0000259" key="9">
    <source>
        <dbReference type="Pfam" id="PF02784"/>
    </source>
</evidence>
<dbReference type="PANTHER" id="PTHR11482:SF6">
    <property type="entry name" value="ORNITHINE DECARBOXYLASE 1-RELATED"/>
    <property type="match status" value="1"/>
</dbReference>
<dbReference type="eggNOG" id="COG0019">
    <property type="taxonomic scope" value="Bacteria"/>
</dbReference>
<keyword evidence="3 8" id="KW-0663">Pyridoxal phosphate</keyword>
<dbReference type="Gene3D" id="2.40.37.10">
    <property type="entry name" value="Lyase, Ornithine Decarboxylase, Chain A, domain 1"/>
    <property type="match status" value="1"/>
</dbReference>
<dbReference type="STRING" id="1123237.Salmuc_05359"/>
<dbReference type="HOGENOM" id="CLU_026444_1_3_5"/>
<dbReference type="Proteomes" id="UP000015347">
    <property type="component" value="Unassembled WGS sequence"/>
</dbReference>
<evidence type="ECO:0000256" key="7">
    <source>
        <dbReference type="ARBA" id="ARBA00049127"/>
    </source>
</evidence>
<feature type="modified residue" description="N6-(pyridoxal phosphate)lysine" evidence="8">
    <location>
        <position position="52"/>
    </location>
</feature>
<dbReference type="AlphaFoldDB" id="S9Q7G5"/>